<accession>A0A7S3XXJ6</accession>
<gene>
    <name evidence="2" type="ORF">HAKA00212_LOCUS13799</name>
</gene>
<reference evidence="2" key="1">
    <citation type="submission" date="2021-01" db="EMBL/GenBank/DDBJ databases">
        <authorList>
            <person name="Corre E."/>
            <person name="Pelletier E."/>
            <person name="Niang G."/>
            <person name="Scheremetjew M."/>
            <person name="Finn R."/>
            <person name="Kale V."/>
            <person name="Holt S."/>
            <person name="Cochrane G."/>
            <person name="Meng A."/>
            <person name="Brown T."/>
            <person name="Cohen L."/>
        </authorList>
    </citation>
    <scope>NUCLEOTIDE SEQUENCE</scope>
    <source>
        <strain evidence="2">CCMP3107</strain>
    </source>
</reference>
<sequence>MQQGAAAGGMQQGAGGAGGMQQGIGATGNQQQGAGGMQQQGGGRQQGSSRDGVMMMNLRVLDDEDDFVPPGAGGGGMQGMVDTMMSMNFVGMGIEEIEFFRKDYVIPGKIAFLNKHIIEKNDVQHRKITEIDGFPVIDNEYARRLPGFGTSSMEALGTGRLVASSVAGSMMSAAAPATAAAAAEKSEPSDLEPETSAEGKHEPIFLLAAGLQAASPNQLDLNSVEPQELVVLESPQEQEPEELVAPESPQEQQESNKDIFSNDVKDQEAIALELEAKAVAERMAKKKNKIDKTCTKVLEGVPDAKDFPARLPPNFEKVTVNLWDHPDAKRLLAGLSEEAVKACVTENNLDFFYNKGLQQNDLLNFEQQKGYTVMNLDCRDTQGDTLAALLLVLDDAGAVAALSPLERRAESVNLRAPGEVLFATGHNGAGVWRWREGAAAVERLPLETDSHTLWYSAAHEAYFGMEPPSKVQKNAPSVASAWSPAGEQLFSFVQDKAHINYITVDDDAMYVSLRASAALEKVDLATSEVEWVLGGTHSTFTITDAEGNEYAPTGEDTWRDGFGSWHHQHKFQHLDATHFSLFDNHVDEQKSFIDDEVSRMVVLEIDEEAKTAREIFAFKTGDQAMIYGGADVLPSGNVVGSSYPDFVYPALEDQSYQQNLWEVTPEGEVAWRVGVRGPNPWAPEDADGAPFSHRIDVCEEAPVGWVVFNVERFYERPPVSRPCATAGGAVRFLAFNTLRTQGDGQGVAFLYDAVAKATAATQVFTFQKSWLPRAVELQVPEGPARDAPLSLVVVNAWKESATHSIGAFSDLPRCEEVPRGNRIIAEEEGA</sequence>
<dbReference type="GO" id="GO:0004062">
    <property type="term" value="F:aryl sulfotransferase activity"/>
    <property type="evidence" value="ECO:0007669"/>
    <property type="project" value="InterPro"/>
</dbReference>
<feature type="compositionally biased region" description="Gly residues" evidence="1">
    <location>
        <begin position="33"/>
        <end position="45"/>
    </location>
</feature>
<organism evidence="2">
    <name type="scientific">Heterosigma akashiwo</name>
    <name type="common">Chromophytic alga</name>
    <name type="synonym">Heterosigma carterae</name>
    <dbReference type="NCBI Taxonomy" id="2829"/>
    <lineage>
        <taxon>Eukaryota</taxon>
        <taxon>Sar</taxon>
        <taxon>Stramenopiles</taxon>
        <taxon>Ochrophyta</taxon>
        <taxon>Raphidophyceae</taxon>
        <taxon>Chattonellales</taxon>
        <taxon>Chattonellaceae</taxon>
        <taxon>Heterosigma</taxon>
    </lineage>
</organism>
<dbReference type="PANTHER" id="PTHR35340:SF5">
    <property type="entry name" value="ASST-DOMAIN-CONTAINING PROTEIN"/>
    <property type="match status" value="1"/>
</dbReference>
<dbReference type="InterPro" id="IPR053143">
    <property type="entry name" value="Arylsulfate_ST"/>
</dbReference>
<proteinExistence type="predicted"/>
<feature type="compositionally biased region" description="Gly residues" evidence="1">
    <location>
        <begin position="1"/>
        <end position="26"/>
    </location>
</feature>
<feature type="region of interest" description="Disordered" evidence="1">
    <location>
        <begin position="179"/>
        <end position="198"/>
    </location>
</feature>
<dbReference type="Pfam" id="PF05935">
    <property type="entry name" value="Arylsulfotrans"/>
    <property type="match status" value="1"/>
</dbReference>
<dbReference type="EMBL" id="HBIU01029916">
    <property type="protein sequence ID" value="CAE0635059.1"/>
    <property type="molecule type" value="Transcribed_RNA"/>
</dbReference>
<protein>
    <submittedName>
        <fullName evidence="2">Uncharacterized protein</fullName>
    </submittedName>
</protein>
<feature type="region of interest" description="Disordered" evidence="1">
    <location>
        <begin position="1"/>
        <end position="50"/>
    </location>
</feature>
<evidence type="ECO:0000313" key="2">
    <source>
        <dbReference type="EMBL" id="CAE0635059.1"/>
    </source>
</evidence>
<evidence type="ECO:0000256" key="1">
    <source>
        <dbReference type="SAM" id="MobiDB-lite"/>
    </source>
</evidence>
<name>A0A7S3XXJ6_HETAK</name>
<feature type="region of interest" description="Disordered" evidence="1">
    <location>
        <begin position="233"/>
        <end position="257"/>
    </location>
</feature>
<dbReference type="InterPro" id="IPR010262">
    <property type="entry name" value="Arylsulfotransferase_bact"/>
</dbReference>
<dbReference type="PANTHER" id="PTHR35340">
    <property type="entry name" value="PQQ ENZYME REPEAT PROTEIN-RELATED"/>
    <property type="match status" value="1"/>
</dbReference>
<dbReference type="AlphaFoldDB" id="A0A7S3XXJ6"/>